<proteinExistence type="predicted"/>
<evidence type="ECO:0000256" key="1">
    <source>
        <dbReference type="SAM" id="MobiDB-lite"/>
    </source>
</evidence>
<feature type="region of interest" description="Disordered" evidence="1">
    <location>
        <begin position="113"/>
        <end position="197"/>
    </location>
</feature>
<dbReference type="EMBL" id="CAJPEX010003002">
    <property type="protein sequence ID" value="CAG0921747.1"/>
    <property type="molecule type" value="Genomic_DNA"/>
</dbReference>
<dbReference type="Proteomes" id="UP000678499">
    <property type="component" value="Unassembled WGS sequence"/>
</dbReference>
<reference evidence="2" key="1">
    <citation type="submission" date="2020-11" db="EMBL/GenBank/DDBJ databases">
        <authorList>
            <person name="Tran Van P."/>
        </authorList>
    </citation>
    <scope>NUCLEOTIDE SEQUENCE</scope>
</reference>
<organism evidence="2">
    <name type="scientific">Notodromas monacha</name>
    <dbReference type="NCBI Taxonomy" id="399045"/>
    <lineage>
        <taxon>Eukaryota</taxon>
        <taxon>Metazoa</taxon>
        <taxon>Ecdysozoa</taxon>
        <taxon>Arthropoda</taxon>
        <taxon>Crustacea</taxon>
        <taxon>Oligostraca</taxon>
        <taxon>Ostracoda</taxon>
        <taxon>Podocopa</taxon>
        <taxon>Podocopida</taxon>
        <taxon>Cypridocopina</taxon>
        <taxon>Cypridoidea</taxon>
        <taxon>Cyprididae</taxon>
        <taxon>Notodromas</taxon>
    </lineage>
</organism>
<name>A0A7R9BUS2_9CRUS</name>
<keyword evidence="3" id="KW-1185">Reference proteome</keyword>
<gene>
    <name evidence="2" type="ORF">NMOB1V02_LOCUS9235</name>
</gene>
<evidence type="ECO:0000313" key="3">
    <source>
        <dbReference type="Proteomes" id="UP000678499"/>
    </source>
</evidence>
<evidence type="ECO:0000313" key="2">
    <source>
        <dbReference type="EMBL" id="CAD7281595.1"/>
    </source>
</evidence>
<sequence>MDGAQNHNGGKIRLGLQTTLGPAAQFNDGFCISNFAALSKFTRSQNAQMAMRLIGAAVTTKSSDNTVYLVGTVADSLSIVSDTDTRNIPSTAEAPEWLQVLRWENYQSVLTRSGNCEDSSGGGATTDSTTSTTKSSAATTGSTASITKSSDARTSSTAALTTSSVRSTQKTQVLSTTRSSGNSQSTTRTTPVTTQEDDGGINVVINKLAAIRRIWSILRNVFGVASNA</sequence>
<accession>A0A7R9BUS2</accession>
<dbReference type="EMBL" id="OA885039">
    <property type="protein sequence ID" value="CAD7281595.1"/>
    <property type="molecule type" value="Genomic_DNA"/>
</dbReference>
<feature type="compositionally biased region" description="Low complexity" evidence="1">
    <location>
        <begin position="125"/>
        <end position="168"/>
    </location>
</feature>
<protein>
    <submittedName>
        <fullName evidence="2">Uncharacterized protein</fullName>
    </submittedName>
</protein>
<feature type="compositionally biased region" description="Polar residues" evidence="1">
    <location>
        <begin position="169"/>
        <end position="185"/>
    </location>
</feature>
<dbReference type="AlphaFoldDB" id="A0A7R9BUS2"/>